<dbReference type="PANTHER" id="PTHR42786">
    <property type="entry name" value="TRNA/RRNA METHYLTRANSFERASE"/>
    <property type="match status" value="1"/>
</dbReference>
<dbReference type="InParanoid" id="K0IL06"/>
<dbReference type="STRING" id="1237085.Ngar_c31720"/>
<dbReference type="Gene3D" id="3.40.1280.10">
    <property type="match status" value="1"/>
</dbReference>
<dbReference type="GO" id="GO:0003723">
    <property type="term" value="F:RNA binding"/>
    <property type="evidence" value="ECO:0007669"/>
    <property type="project" value="InterPro"/>
</dbReference>
<reference evidence="6 7" key="1">
    <citation type="journal article" date="2012" name="Environ. Microbiol.">
        <title>The genome of the ammonia-oxidizing Candidatus Nitrososphaera gargensis: insights into metabolic versatility and environmental adaptations.</title>
        <authorList>
            <person name="Spang A."/>
            <person name="Poehlein A."/>
            <person name="Offre P."/>
            <person name="Zumbragel S."/>
            <person name="Haider S."/>
            <person name="Rychlik N."/>
            <person name="Nowka B."/>
            <person name="Schmeisser C."/>
            <person name="Lebedeva E.V."/>
            <person name="Rattei T."/>
            <person name="Bohm C."/>
            <person name="Schmid M."/>
            <person name="Galushko A."/>
            <person name="Hatzenpichler R."/>
            <person name="Weinmaier T."/>
            <person name="Daniel R."/>
            <person name="Schleper C."/>
            <person name="Spieck E."/>
            <person name="Streit W."/>
            <person name="Wagner M."/>
        </authorList>
    </citation>
    <scope>NUCLEOTIDE SEQUENCE [LARGE SCALE GENOMIC DNA]</scope>
    <source>
        <strain evidence="7">Ga9.2</strain>
    </source>
</reference>
<protein>
    <submittedName>
        <fullName evidence="6">Putative RNA methyltransferase</fullName>
    </submittedName>
</protein>
<dbReference type="Proteomes" id="UP000008037">
    <property type="component" value="Chromosome"/>
</dbReference>
<feature type="domain" description="tRNA/rRNA methyltransferase SpoU type" evidence="5">
    <location>
        <begin position="4"/>
        <end position="153"/>
    </location>
</feature>
<organism evidence="6 7">
    <name type="scientific">Nitrososphaera gargensis (strain Ga9.2)</name>
    <dbReference type="NCBI Taxonomy" id="1237085"/>
    <lineage>
        <taxon>Archaea</taxon>
        <taxon>Nitrososphaerota</taxon>
        <taxon>Nitrososphaeria</taxon>
        <taxon>Nitrososphaerales</taxon>
        <taxon>Nitrososphaeraceae</taxon>
        <taxon>Nitrososphaera</taxon>
    </lineage>
</organism>
<dbReference type="InterPro" id="IPR001537">
    <property type="entry name" value="SpoU_MeTrfase"/>
</dbReference>
<evidence type="ECO:0000256" key="3">
    <source>
        <dbReference type="ARBA" id="ARBA00022679"/>
    </source>
</evidence>
<accession>K0IL06</accession>
<evidence type="ECO:0000313" key="6">
    <source>
        <dbReference type="EMBL" id="AFU60088.1"/>
    </source>
</evidence>
<dbReference type="PIRSF" id="PIRSF004808">
    <property type="entry name" value="LasT"/>
    <property type="match status" value="1"/>
</dbReference>
<comment type="similarity">
    <text evidence="1">Belongs to the class IV-like SAM-binding methyltransferase superfamily. RNA methyltransferase TrmH family.</text>
</comment>
<keyword evidence="3 6" id="KW-0808">Transferase</keyword>
<evidence type="ECO:0000256" key="4">
    <source>
        <dbReference type="ARBA" id="ARBA00022691"/>
    </source>
</evidence>
<sequence>MVIAVALVEPQYHVNVGHVARLMENFGLKRLYFIKPHFDRVEALKYSTHGKDVLETAKTATLKQLRKKFDILIGTTAIPATSRLNVLREATGAEQIAKIIHSGDGKNFCIVLGRESSGLNNEELAMCDLVVIIDTKTKYRTMNIAHALAIMLYEISKLKPELPVKKSKKKIDLASQQDIDLLLHYVGKVADAGNYDAHKKPLLEAAVKKMLAKSVPTTKDVMLMVSLLRRSLLAIERRKRRAEHA</sequence>
<dbReference type="GO" id="GO:0008173">
    <property type="term" value="F:RNA methyltransferase activity"/>
    <property type="evidence" value="ECO:0007669"/>
    <property type="project" value="InterPro"/>
</dbReference>
<dbReference type="OrthoDB" id="372184at2157"/>
<evidence type="ECO:0000259" key="5">
    <source>
        <dbReference type="Pfam" id="PF00588"/>
    </source>
</evidence>
<dbReference type="KEGG" id="nga:Ngar_c31720"/>
<keyword evidence="2 6" id="KW-0489">Methyltransferase</keyword>
<dbReference type="InterPro" id="IPR004384">
    <property type="entry name" value="RNA_MeTrfase_TrmJ/LasT"/>
</dbReference>
<dbReference type="HOGENOM" id="CLU_056931_3_0_2"/>
<dbReference type="GO" id="GO:0005829">
    <property type="term" value="C:cytosol"/>
    <property type="evidence" value="ECO:0007669"/>
    <property type="project" value="TreeGrafter"/>
</dbReference>
<dbReference type="PANTHER" id="PTHR42786:SF2">
    <property type="entry name" value="TRNA (CYTIDINE_URIDINE-2'-O-)-METHYLTRANSFERASE TRMJ"/>
    <property type="match status" value="1"/>
</dbReference>
<name>K0IL06_NITGG</name>
<evidence type="ECO:0000313" key="7">
    <source>
        <dbReference type="Proteomes" id="UP000008037"/>
    </source>
</evidence>
<dbReference type="RefSeq" id="WP_015020621.1">
    <property type="nucleotide sequence ID" value="NC_018719.1"/>
</dbReference>
<dbReference type="InterPro" id="IPR029026">
    <property type="entry name" value="tRNA_m1G_MTases_N"/>
</dbReference>
<proteinExistence type="inferred from homology"/>
<dbReference type="GO" id="GO:0002128">
    <property type="term" value="P:tRNA nucleoside ribose methylation"/>
    <property type="evidence" value="ECO:0007669"/>
    <property type="project" value="TreeGrafter"/>
</dbReference>
<gene>
    <name evidence="6" type="ordered locus">Ngar_c31720</name>
</gene>
<dbReference type="InterPro" id="IPR029028">
    <property type="entry name" value="Alpha/beta_knot_MTases"/>
</dbReference>
<dbReference type="CDD" id="cd18093">
    <property type="entry name" value="SpoU-like_TrmJ"/>
    <property type="match status" value="1"/>
</dbReference>
<dbReference type="SUPFAM" id="SSF75217">
    <property type="entry name" value="alpha/beta knot"/>
    <property type="match status" value="1"/>
</dbReference>
<dbReference type="GeneID" id="13796982"/>
<evidence type="ECO:0000256" key="1">
    <source>
        <dbReference type="ARBA" id="ARBA00007228"/>
    </source>
</evidence>
<evidence type="ECO:0000256" key="2">
    <source>
        <dbReference type="ARBA" id="ARBA00022603"/>
    </source>
</evidence>
<dbReference type="EMBL" id="CP002408">
    <property type="protein sequence ID" value="AFU60088.1"/>
    <property type="molecule type" value="Genomic_DNA"/>
</dbReference>
<keyword evidence="4" id="KW-0949">S-adenosyl-L-methionine</keyword>
<keyword evidence="7" id="KW-1185">Reference proteome</keyword>
<dbReference type="AlphaFoldDB" id="K0IL06"/>
<dbReference type="BioCyc" id="CNIT1237085:G1324-3172-MONOMER"/>
<dbReference type="Pfam" id="PF00588">
    <property type="entry name" value="SpoU_methylase"/>
    <property type="match status" value="1"/>
</dbReference>